<accession>A0A858RDU3</accession>
<dbReference type="RefSeq" id="WP_169452965.1">
    <property type="nucleotide sequence ID" value="NZ_CP051774.1"/>
</dbReference>
<evidence type="ECO:0000313" key="2">
    <source>
        <dbReference type="EMBL" id="QJE94744.1"/>
    </source>
</evidence>
<name>A0A858RDU3_9BACT</name>
<organism evidence="2 3">
    <name type="scientific">Luteolibacter luteus</name>
    <dbReference type="NCBI Taxonomy" id="2728835"/>
    <lineage>
        <taxon>Bacteria</taxon>
        <taxon>Pseudomonadati</taxon>
        <taxon>Verrucomicrobiota</taxon>
        <taxon>Verrucomicrobiia</taxon>
        <taxon>Verrucomicrobiales</taxon>
        <taxon>Verrucomicrobiaceae</taxon>
        <taxon>Luteolibacter</taxon>
    </lineage>
</organism>
<protein>
    <submittedName>
        <fullName evidence="2">Uncharacterized protein</fullName>
    </submittedName>
</protein>
<dbReference type="AlphaFoldDB" id="A0A858RDU3"/>
<gene>
    <name evidence="2" type="ORF">HHL09_02755</name>
</gene>
<sequence length="461" mass="49958">MALSWWKPCAGISLLIGAYVAGTYHPRADLTSAAPGGKESPAREATSIHGSEDPAAKLDRVSLQNLGMGFKPAAPFGPGGARDWFIATTRVNHDDSFTGFLQLVQNCTTLDERSALELAEELRDILKLYQDGDPTLRSLFKGDDIQERSLAATIFRLSQLNPEAAIRFMDESPDLRQKGEIYEMIFANYALKDPVKAGEALQKLDAGQLRGSLEGAMATLSGKDPDAAYQLLSRFDGAGQDNERRKLVERVVKQDPEKAVAFAEDMVKSGRTPEVFASLASEWLKKDAAAASAWAASYHGPGEVGVKDVLIRHSAESDPQKAAKDFSALGAQASDLANTAHVIGRKLAQADLTTATDWLASLPEGKGRAAAESEIVDVWLAKDPLEAAAWIREMPAGESRDGVSVRLIRSITRRHPQEALEWAGSLQDSAARTRMQQDVLKDWREQDPEAAGEAAKRLGIP</sequence>
<dbReference type="Proteomes" id="UP000501812">
    <property type="component" value="Chromosome"/>
</dbReference>
<dbReference type="EMBL" id="CP051774">
    <property type="protein sequence ID" value="QJE94744.1"/>
    <property type="molecule type" value="Genomic_DNA"/>
</dbReference>
<proteinExistence type="predicted"/>
<keyword evidence="3" id="KW-1185">Reference proteome</keyword>
<evidence type="ECO:0000256" key="1">
    <source>
        <dbReference type="SAM" id="MobiDB-lite"/>
    </source>
</evidence>
<reference evidence="2 3" key="1">
    <citation type="submission" date="2020-04" db="EMBL/GenBank/DDBJ databases">
        <title>Luteolibacter sp. G-1-1-1 isolated from soil.</title>
        <authorList>
            <person name="Dahal R.H."/>
        </authorList>
    </citation>
    <scope>NUCLEOTIDE SEQUENCE [LARGE SCALE GENOMIC DNA]</scope>
    <source>
        <strain evidence="2 3">G-1-1-1</strain>
    </source>
</reference>
<evidence type="ECO:0000313" key="3">
    <source>
        <dbReference type="Proteomes" id="UP000501812"/>
    </source>
</evidence>
<dbReference type="KEGG" id="luo:HHL09_02755"/>
<feature type="region of interest" description="Disordered" evidence="1">
    <location>
        <begin position="32"/>
        <end position="54"/>
    </location>
</feature>